<comment type="caution">
    <text evidence="2">The sequence shown here is derived from an EMBL/GenBank/DDBJ whole genome shotgun (WGS) entry which is preliminary data.</text>
</comment>
<dbReference type="Pfam" id="PF11016">
    <property type="entry name" value="DUF2854"/>
    <property type="match status" value="1"/>
</dbReference>
<feature type="transmembrane region" description="Helical" evidence="1">
    <location>
        <begin position="33"/>
        <end position="51"/>
    </location>
</feature>
<accession>A0A2P7MXS0</accession>
<organism evidence="2 3">
    <name type="scientific">Cyanobium usitatum str. Tous</name>
    <dbReference type="NCBI Taxonomy" id="2116684"/>
    <lineage>
        <taxon>Bacteria</taxon>
        <taxon>Bacillati</taxon>
        <taxon>Cyanobacteriota</taxon>
        <taxon>Cyanophyceae</taxon>
        <taxon>Synechococcales</taxon>
        <taxon>Prochlorococcaceae</taxon>
        <taxon>Cyanobium</taxon>
    </lineage>
</organism>
<evidence type="ECO:0000256" key="1">
    <source>
        <dbReference type="SAM" id="Phobius"/>
    </source>
</evidence>
<reference evidence="2 3" key="1">
    <citation type="journal article" date="2018" name="Environ. Microbiol.">
        <title>Ecological and genomic features of two widespread freshwater picocyanobacteria.</title>
        <authorList>
            <person name="Cabello-Yeves P.J."/>
            <person name="Picazo A."/>
            <person name="Camacho A."/>
            <person name="Callieri C."/>
            <person name="Rosselli R."/>
            <person name="Roda-Garcia J.J."/>
            <person name="Coutinho F.H."/>
            <person name="Rodriguez-Valera F."/>
        </authorList>
    </citation>
    <scope>NUCLEOTIDE SEQUENCE [LARGE SCALE GENOMIC DNA]</scope>
    <source>
        <strain evidence="2 3">Tous</strain>
    </source>
</reference>
<proteinExistence type="predicted"/>
<keyword evidence="3" id="KW-1185">Reference proteome</keyword>
<evidence type="ECO:0000313" key="3">
    <source>
        <dbReference type="Proteomes" id="UP000243002"/>
    </source>
</evidence>
<keyword evidence="1" id="KW-0472">Membrane</keyword>
<dbReference type="RefSeq" id="WP_106502551.1">
    <property type="nucleotide sequence ID" value="NZ_PXXO01000005.1"/>
</dbReference>
<dbReference type="Proteomes" id="UP000243002">
    <property type="component" value="Unassembled WGS sequence"/>
</dbReference>
<dbReference type="EMBL" id="PXXO01000005">
    <property type="protein sequence ID" value="PSJ06034.1"/>
    <property type="molecule type" value="Genomic_DNA"/>
</dbReference>
<name>A0A2P7MXS0_9CYAN</name>
<feature type="transmembrane region" description="Helical" evidence="1">
    <location>
        <begin position="7"/>
        <end position="27"/>
    </location>
</feature>
<dbReference type="OrthoDB" id="542452at2"/>
<sequence>MQALLSPGSLVTIAGAVLTVIGTIAYATDIPNLSLPTIFYGIPILLGGLALKSSELPPPKRLTPASRFKQLRDLPESESLRKLLADVDRWRYGQKAHLESSLEVLKLWDEDAPPQLLSVEELDCDGRYGLRLRFRCEGVPLDRWQARADRLGRFFGPGLSADIKPERRDEFSLALVPEPSPS</sequence>
<protein>
    <submittedName>
        <fullName evidence="2">DUF2854 domain-containing protein</fullName>
    </submittedName>
</protein>
<keyword evidence="1" id="KW-0812">Transmembrane</keyword>
<keyword evidence="1" id="KW-1133">Transmembrane helix</keyword>
<evidence type="ECO:0000313" key="2">
    <source>
        <dbReference type="EMBL" id="PSJ06034.1"/>
    </source>
</evidence>
<dbReference type="PANTHER" id="PTHR35551">
    <property type="match status" value="1"/>
</dbReference>
<dbReference type="InterPro" id="IPR021275">
    <property type="entry name" value="DUF2854"/>
</dbReference>
<dbReference type="PANTHER" id="PTHR35551:SF1">
    <property type="entry name" value="ACCLIMATION OF PHOTOSYNTHESIS TO ENVIRONMENT"/>
    <property type="match status" value="1"/>
</dbReference>
<dbReference type="AlphaFoldDB" id="A0A2P7MXS0"/>
<gene>
    <name evidence="2" type="ORF">C7K55_05515</name>
</gene>